<evidence type="ECO:0000256" key="5">
    <source>
        <dbReference type="ARBA" id="ARBA00023136"/>
    </source>
</evidence>
<feature type="transmembrane region" description="Helical" evidence="6">
    <location>
        <begin position="177"/>
        <end position="196"/>
    </location>
</feature>
<dbReference type="EMBL" id="FNUY01000010">
    <property type="protein sequence ID" value="SEG71342.1"/>
    <property type="molecule type" value="Genomic_DNA"/>
</dbReference>
<gene>
    <name evidence="7" type="ORF">SAMN04488115_11017</name>
</gene>
<feature type="transmembrane region" description="Helical" evidence="6">
    <location>
        <begin position="223"/>
        <end position="246"/>
    </location>
</feature>
<reference evidence="7 8" key="1">
    <citation type="submission" date="2016-10" db="EMBL/GenBank/DDBJ databases">
        <authorList>
            <person name="de Groot N.N."/>
        </authorList>
    </citation>
    <scope>NUCLEOTIDE SEQUENCE [LARGE SCALE GENOMIC DNA]</scope>
    <source>
        <strain evidence="7 8">DSM 26656</strain>
    </source>
</reference>
<evidence type="ECO:0000313" key="7">
    <source>
        <dbReference type="EMBL" id="SEG71342.1"/>
    </source>
</evidence>
<dbReference type="AlphaFoldDB" id="A0A1H6CEQ1"/>
<feature type="transmembrane region" description="Helical" evidence="6">
    <location>
        <begin position="261"/>
        <end position="286"/>
    </location>
</feature>
<feature type="transmembrane region" description="Helical" evidence="6">
    <location>
        <begin position="298"/>
        <end position="318"/>
    </location>
</feature>
<dbReference type="GO" id="GO:0005886">
    <property type="term" value="C:plasma membrane"/>
    <property type="evidence" value="ECO:0007669"/>
    <property type="project" value="UniProtKB-SubCell"/>
</dbReference>
<dbReference type="GO" id="GO:0015658">
    <property type="term" value="F:branched-chain amino acid transmembrane transporter activity"/>
    <property type="evidence" value="ECO:0007669"/>
    <property type="project" value="InterPro"/>
</dbReference>
<feature type="transmembrane region" description="Helical" evidence="6">
    <location>
        <begin position="100"/>
        <end position="120"/>
    </location>
</feature>
<accession>A0A1H6CEQ1</accession>
<dbReference type="Proteomes" id="UP000236743">
    <property type="component" value="Unassembled WGS sequence"/>
</dbReference>
<organism evidence="7 8">
    <name type="scientific">Bosea lathyri</name>
    <dbReference type="NCBI Taxonomy" id="1036778"/>
    <lineage>
        <taxon>Bacteria</taxon>
        <taxon>Pseudomonadati</taxon>
        <taxon>Pseudomonadota</taxon>
        <taxon>Alphaproteobacteria</taxon>
        <taxon>Hyphomicrobiales</taxon>
        <taxon>Boseaceae</taxon>
        <taxon>Bosea</taxon>
    </lineage>
</organism>
<evidence type="ECO:0000256" key="4">
    <source>
        <dbReference type="ARBA" id="ARBA00022989"/>
    </source>
</evidence>
<sequence>MTAPASQESLPQRSRLALPASIDGILLTLVAGAAILWFAPVGMGRYGTYVLSLWLVMSIAVMGLNLTLGYAGLKSLAQAAFMGLGAYTTAILTAKFGVSWYAAFALSGVLTFAVGIVLGFPALRVKAHYLAFVTLAFSTLIWLVLRNEQWLTGGVFGISNINRPEFFGIKLFGALEFHRFVVVITFILAVALWWMIRSPWGRAFMALRENPIRAASLGVDTRTYTLLAFAIGSAYAGFAGALYAPLVEFIDPSPFSLSQSFFLLLMVVAGGSGYLLGPFIGALLGVVLPEWLRFAGSLYLIIFASIVMLLLIACPQGVSGLFERGWARLTGKNSGGKNSGGRKGTF</sequence>
<evidence type="ECO:0000256" key="2">
    <source>
        <dbReference type="ARBA" id="ARBA00022475"/>
    </source>
</evidence>
<evidence type="ECO:0000256" key="1">
    <source>
        <dbReference type="ARBA" id="ARBA00004651"/>
    </source>
</evidence>
<evidence type="ECO:0000256" key="6">
    <source>
        <dbReference type="SAM" id="Phobius"/>
    </source>
</evidence>
<feature type="transmembrane region" description="Helical" evidence="6">
    <location>
        <begin position="46"/>
        <end position="68"/>
    </location>
</feature>
<proteinExistence type="predicted"/>
<name>A0A1H6CEQ1_9HYPH</name>
<keyword evidence="4 6" id="KW-1133">Transmembrane helix</keyword>
<comment type="subcellular location">
    <subcellularLocation>
        <location evidence="1">Cell membrane</location>
        <topology evidence="1">Multi-pass membrane protein</topology>
    </subcellularLocation>
</comment>
<keyword evidence="2" id="KW-1003">Cell membrane</keyword>
<keyword evidence="5 6" id="KW-0472">Membrane</keyword>
<dbReference type="Pfam" id="PF02653">
    <property type="entry name" value="BPD_transp_2"/>
    <property type="match status" value="1"/>
</dbReference>
<feature type="transmembrane region" description="Helical" evidence="6">
    <location>
        <begin position="16"/>
        <end position="40"/>
    </location>
</feature>
<dbReference type="RefSeq" id="WP_103874492.1">
    <property type="nucleotide sequence ID" value="NZ_FNUY01000010.1"/>
</dbReference>
<dbReference type="CDD" id="cd06581">
    <property type="entry name" value="TM_PBP1_LivM_like"/>
    <property type="match status" value="1"/>
</dbReference>
<dbReference type="OrthoDB" id="9814461at2"/>
<keyword evidence="3 6" id="KW-0812">Transmembrane</keyword>
<dbReference type="PANTHER" id="PTHR30482">
    <property type="entry name" value="HIGH-AFFINITY BRANCHED-CHAIN AMINO ACID TRANSPORT SYSTEM PERMEASE"/>
    <property type="match status" value="1"/>
</dbReference>
<dbReference type="InterPro" id="IPR001851">
    <property type="entry name" value="ABC_transp_permease"/>
</dbReference>
<feature type="transmembrane region" description="Helical" evidence="6">
    <location>
        <begin position="127"/>
        <end position="145"/>
    </location>
</feature>
<dbReference type="InterPro" id="IPR043428">
    <property type="entry name" value="LivM-like"/>
</dbReference>
<protein>
    <submittedName>
        <fullName evidence="7">Amino acid/amide ABC transporter membrane protein 2, HAAT family</fullName>
    </submittedName>
</protein>
<dbReference type="PANTHER" id="PTHR30482:SF20">
    <property type="entry name" value="HIGH-AFFINITY BRANCHED-CHAIN AMINO ACID TRANSPORT SYSTEM PERMEASE PROTEIN LIVM"/>
    <property type="match status" value="1"/>
</dbReference>
<evidence type="ECO:0000256" key="3">
    <source>
        <dbReference type="ARBA" id="ARBA00022692"/>
    </source>
</evidence>
<keyword evidence="8" id="KW-1185">Reference proteome</keyword>
<evidence type="ECO:0000313" key="8">
    <source>
        <dbReference type="Proteomes" id="UP000236743"/>
    </source>
</evidence>